<reference evidence="3" key="1">
    <citation type="journal article" date="2017" name="bioRxiv">
        <title>Comparative analysis of the genomes of Stylophora pistillata and Acropora digitifera provides evidence for extensive differences between species of corals.</title>
        <authorList>
            <person name="Voolstra C.R."/>
            <person name="Li Y."/>
            <person name="Liew Y.J."/>
            <person name="Baumgarten S."/>
            <person name="Zoccola D."/>
            <person name="Flot J.-F."/>
            <person name="Tambutte S."/>
            <person name="Allemand D."/>
            <person name="Aranda M."/>
        </authorList>
    </citation>
    <scope>NUCLEOTIDE SEQUENCE [LARGE SCALE GENOMIC DNA]</scope>
</reference>
<name>A0A2B4RNJ0_STYPI</name>
<dbReference type="Proteomes" id="UP000225706">
    <property type="component" value="Unassembled WGS sequence"/>
</dbReference>
<evidence type="ECO:0000313" key="2">
    <source>
        <dbReference type="EMBL" id="PFX19181.1"/>
    </source>
</evidence>
<keyword evidence="3" id="KW-1185">Reference proteome</keyword>
<dbReference type="PROSITE" id="PS51257">
    <property type="entry name" value="PROKAR_LIPOPROTEIN"/>
    <property type="match status" value="1"/>
</dbReference>
<sequence length="234" mass="26857">MIKVGICNQCNNPAIAGCRVETDDESIVLEDMEASNYIGPVQFDTENEMVLRRPAKVKATELEGVREGIVGPWELRDIANMDQTPLQYRFNTKGATYAERGEKSVSTRTTGKRIPDREKRQYDPRVVVKFQENAWCNEERMVFWLRNMLKKPNMFCQPRDRLLIYDAHRAETTERVKTILKQECQTSLGLVPPGATSKVQPLDVTFNAEFKRSVDRVATEHFSANPEHGKSDCW</sequence>
<dbReference type="InterPro" id="IPR004875">
    <property type="entry name" value="DDE_SF_endonuclease_dom"/>
</dbReference>
<dbReference type="Pfam" id="PF03184">
    <property type="entry name" value="DDE_1"/>
    <property type="match status" value="1"/>
</dbReference>
<proteinExistence type="predicted"/>
<dbReference type="GO" id="GO:0003676">
    <property type="term" value="F:nucleic acid binding"/>
    <property type="evidence" value="ECO:0007669"/>
    <property type="project" value="InterPro"/>
</dbReference>
<organism evidence="2 3">
    <name type="scientific">Stylophora pistillata</name>
    <name type="common">Smooth cauliflower coral</name>
    <dbReference type="NCBI Taxonomy" id="50429"/>
    <lineage>
        <taxon>Eukaryota</taxon>
        <taxon>Metazoa</taxon>
        <taxon>Cnidaria</taxon>
        <taxon>Anthozoa</taxon>
        <taxon>Hexacorallia</taxon>
        <taxon>Scleractinia</taxon>
        <taxon>Astrocoeniina</taxon>
        <taxon>Pocilloporidae</taxon>
        <taxon>Stylophora</taxon>
    </lineage>
</organism>
<dbReference type="STRING" id="50429.A0A2B4RNJ0"/>
<feature type="domain" description="DDE-1" evidence="1">
    <location>
        <begin position="119"/>
        <end position="230"/>
    </location>
</feature>
<evidence type="ECO:0000313" key="3">
    <source>
        <dbReference type="Proteomes" id="UP000225706"/>
    </source>
</evidence>
<accession>A0A2B4RNJ0</accession>
<gene>
    <name evidence="2" type="ORF">AWC38_SpisGene16416</name>
</gene>
<evidence type="ECO:0000259" key="1">
    <source>
        <dbReference type="Pfam" id="PF03184"/>
    </source>
</evidence>
<comment type="caution">
    <text evidence="2">The sequence shown here is derived from an EMBL/GenBank/DDBJ whole genome shotgun (WGS) entry which is preliminary data.</text>
</comment>
<dbReference type="EMBL" id="LSMT01000373">
    <property type="protein sequence ID" value="PFX19181.1"/>
    <property type="molecule type" value="Genomic_DNA"/>
</dbReference>
<protein>
    <recommendedName>
        <fullName evidence="1">DDE-1 domain-containing protein</fullName>
    </recommendedName>
</protein>
<dbReference type="AlphaFoldDB" id="A0A2B4RNJ0"/>